<proteinExistence type="predicted"/>
<name>A0A4R5QE85_9PROT</name>
<evidence type="ECO:0000313" key="1">
    <source>
        <dbReference type="EMBL" id="TDH60801.1"/>
    </source>
</evidence>
<dbReference type="Proteomes" id="UP000295096">
    <property type="component" value="Unassembled WGS sequence"/>
</dbReference>
<keyword evidence="2" id="KW-1185">Reference proteome</keyword>
<gene>
    <name evidence="1" type="ORF">E2C06_20095</name>
</gene>
<organism evidence="1 2">
    <name type="scientific">Dankookia rubra</name>
    <dbReference type="NCBI Taxonomy" id="1442381"/>
    <lineage>
        <taxon>Bacteria</taxon>
        <taxon>Pseudomonadati</taxon>
        <taxon>Pseudomonadota</taxon>
        <taxon>Alphaproteobacteria</taxon>
        <taxon>Acetobacterales</taxon>
        <taxon>Roseomonadaceae</taxon>
        <taxon>Dankookia</taxon>
    </lineage>
</organism>
<reference evidence="1 2" key="1">
    <citation type="journal article" date="2016" name="J. Microbiol.">
        <title>Dankookia rubra gen. nov., sp. nov., an alphaproteobacterium isolated from sediment of a shallow stream.</title>
        <authorList>
            <person name="Kim W.H."/>
            <person name="Kim D.H."/>
            <person name="Kang K."/>
            <person name="Ahn T.Y."/>
        </authorList>
    </citation>
    <scope>NUCLEOTIDE SEQUENCE [LARGE SCALE GENOMIC DNA]</scope>
    <source>
        <strain evidence="1 2">JCM30602</strain>
    </source>
</reference>
<accession>A0A4R5QE85</accession>
<dbReference type="OrthoDB" id="978985at2"/>
<sequence length="420" mass="45431">MTAQFAILNREAIVLAADRDPSANGKEAGTNSRSMFSLGPRNQMAIMVWGKDNFAGVPWTMLVDTFKAEAGRKSFKTVADCGTAFMQLLKDKRFRSDGAATTTDPKLILHNLEKLCSELPEGVATSDAEQIRRLACADFIADLRNHEQIPGAPSPAQFLSKINRGLLRNLAKAMLGAKITPTLLKQIEWISFEAATRKIASGSESGIIIAGYGHTEHFPSVQEYIIDGQCGNFTRSWLRDRHSIDGASARSQILDFSASGGLQTIISGIAPAYVSFIGEAYFELIDKTSNYALGANGSLAGGAVSGQKSECQTKSELLQETLDDLIRLRNKMFTIKLLDHIGNLSKVDLVDLALTLVESASLMTRIFFSTEWNGNLVDLAVISKEDGFVWAGQPIAHKSLECAFASESSRASTVAPNSAA</sequence>
<dbReference type="EMBL" id="SMSJ01000031">
    <property type="protein sequence ID" value="TDH60801.1"/>
    <property type="molecule type" value="Genomic_DNA"/>
</dbReference>
<comment type="caution">
    <text evidence="1">The sequence shown here is derived from an EMBL/GenBank/DDBJ whole genome shotgun (WGS) entry which is preliminary data.</text>
</comment>
<evidence type="ECO:0000313" key="2">
    <source>
        <dbReference type="Proteomes" id="UP000295096"/>
    </source>
</evidence>
<dbReference type="AlphaFoldDB" id="A0A4R5QE85"/>
<protein>
    <submittedName>
        <fullName evidence="1">Uncharacterized protein</fullName>
    </submittedName>
</protein>
<dbReference type="RefSeq" id="WP_133290400.1">
    <property type="nucleotide sequence ID" value="NZ_SMSJ01000031.1"/>
</dbReference>